<dbReference type="SMART" id="SM00028">
    <property type="entry name" value="TPR"/>
    <property type="match status" value="3"/>
</dbReference>
<organism evidence="1">
    <name type="scientific">marine metagenome</name>
    <dbReference type="NCBI Taxonomy" id="408172"/>
    <lineage>
        <taxon>unclassified sequences</taxon>
        <taxon>metagenomes</taxon>
        <taxon>ecological metagenomes</taxon>
    </lineage>
</organism>
<reference evidence="1" key="1">
    <citation type="submission" date="2018-05" db="EMBL/GenBank/DDBJ databases">
        <authorList>
            <person name="Lanie J.A."/>
            <person name="Ng W.-L."/>
            <person name="Kazmierczak K.M."/>
            <person name="Andrzejewski T.M."/>
            <person name="Davidsen T.M."/>
            <person name="Wayne K.J."/>
            <person name="Tettelin H."/>
            <person name="Glass J.I."/>
            <person name="Rusch D."/>
            <person name="Podicherti R."/>
            <person name="Tsui H.-C.T."/>
            <person name="Winkler M.E."/>
        </authorList>
    </citation>
    <scope>NUCLEOTIDE SEQUENCE</scope>
</reference>
<dbReference type="InterPro" id="IPR011990">
    <property type="entry name" value="TPR-like_helical_dom_sf"/>
</dbReference>
<dbReference type="EMBL" id="UINC01020118">
    <property type="protein sequence ID" value="SVA84788.1"/>
    <property type="molecule type" value="Genomic_DNA"/>
</dbReference>
<feature type="non-terminal residue" evidence="1">
    <location>
        <position position="211"/>
    </location>
</feature>
<dbReference type="InterPro" id="IPR019734">
    <property type="entry name" value="TPR_rpt"/>
</dbReference>
<gene>
    <name evidence="1" type="ORF">METZ01_LOCUS137642</name>
</gene>
<proteinExistence type="predicted"/>
<dbReference type="AlphaFoldDB" id="A0A381Z6B2"/>
<dbReference type="Pfam" id="PF13181">
    <property type="entry name" value="TPR_8"/>
    <property type="match status" value="2"/>
</dbReference>
<dbReference type="SUPFAM" id="SSF48452">
    <property type="entry name" value="TPR-like"/>
    <property type="match status" value="1"/>
</dbReference>
<protein>
    <submittedName>
        <fullName evidence="1">Uncharacterized protein</fullName>
    </submittedName>
</protein>
<dbReference type="Gene3D" id="1.25.40.10">
    <property type="entry name" value="Tetratricopeptide repeat domain"/>
    <property type="match status" value="1"/>
</dbReference>
<accession>A0A381Z6B2</accession>
<sequence length="211" mass="23240">MRAWSREQQTRVPHTKGLRIRAILMEASSRELVGFVAKAVILSFSFFCISCSDQFASVETKDIDANLAELLNVTLNQARSSPGSAAIRGQLAMTYDVNGFPDAALITYRQAEELDPGTFTWPYFQAMLLAKRNEPENAIVAMDRAISLDPKYVPAWLLKGTWFIDLGQFDDAKIAYEEAARLGAGSPAIAGSARILLLEERPAEAAKLLEP</sequence>
<evidence type="ECO:0000313" key="1">
    <source>
        <dbReference type="EMBL" id="SVA84788.1"/>
    </source>
</evidence>
<name>A0A381Z6B2_9ZZZZ</name>